<proteinExistence type="predicted"/>
<dbReference type="InterPro" id="IPR010730">
    <property type="entry name" value="HET"/>
</dbReference>
<keyword evidence="3" id="KW-1185">Reference proteome</keyword>
<organism evidence="2 3">
    <name type="scientific">Echria macrotheca</name>
    <dbReference type="NCBI Taxonomy" id="438768"/>
    <lineage>
        <taxon>Eukaryota</taxon>
        <taxon>Fungi</taxon>
        <taxon>Dikarya</taxon>
        <taxon>Ascomycota</taxon>
        <taxon>Pezizomycotina</taxon>
        <taxon>Sordariomycetes</taxon>
        <taxon>Sordariomycetidae</taxon>
        <taxon>Sordariales</taxon>
        <taxon>Schizotheciaceae</taxon>
        <taxon>Echria</taxon>
    </lineage>
</organism>
<dbReference type="InterPro" id="IPR052895">
    <property type="entry name" value="HetReg/Transcr_Mod"/>
</dbReference>
<name>A0AAJ0BIN9_9PEZI</name>
<protein>
    <submittedName>
        <fullName evidence="2">Heterokaryon incompatibility protein-domain-containing protein</fullName>
    </submittedName>
</protein>
<gene>
    <name evidence="2" type="ORF">QBC47DRAFT_377174</name>
</gene>
<comment type="caution">
    <text evidence="2">The sequence shown here is derived from an EMBL/GenBank/DDBJ whole genome shotgun (WGS) entry which is preliminary data.</text>
</comment>
<dbReference type="Pfam" id="PF26639">
    <property type="entry name" value="Het-6_barrel"/>
    <property type="match status" value="1"/>
</dbReference>
<dbReference type="PANTHER" id="PTHR24148:SF73">
    <property type="entry name" value="HET DOMAIN PROTEIN (AFU_ORTHOLOGUE AFUA_8G01020)"/>
    <property type="match status" value="1"/>
</dbReference>
<dbReference type="EMBL" id="MU839830">
    <property type="protein sequence ID" value="KAK1757878.1"/>
    <property type="molecule type" value="Genomic_DNA"/>
</dbReference>
<feature type="domain" description="Heterokaryon incompatibility" evidence="1">
    <location>
        <begin position="55"/>
        <end position="191"/>
    </location>
</feature>
<dbReference type="AlphaFoldDB" id="A0AAJ0BIN9"/>
<reference evidence="2" key="1">
    <citation type="submission" date="2023-06" db="EMBL/GenBank/DDBJ databases">
        <title>Genome-scale phylogeny and comparative genomics of the fungal order Sordariales.</title>
        <authorList>
            <consortium name="Lawrence Berkeley National Laboratory"/>
            <person name="Hensen N."/>
            <person name="Bonometti L."/>
            <person name="Westerberg I."/>
            <person name="Brannstrom I.O."/>
            <person name="Guillou S."/>
            <person name="Cros-Aarteil S."/>
            <person name="Calhoun S."/>
            <person name="Haridas S."/>
            <person name="Kuo A."/>
            <person name="Mondo S."/>
            <person name="Pangilinan J."/>
            <person name="Riley R."/>
            <person name="Labutti K."/>
            <person name="Andreopoulos B."/>
            <person name="Lipzen A."/>
            <person name="Chen C."/>
            <person name="Yanf M."/>
            <person name="Daum C."/>
            <person name="Ng V."/>
            <person name="Clum A."/>
            <person name="Steindorff A."/>
            <person name="Ohm R."/>
            <person name="Martin F."/>
            <person name="Silar P."/>
            <person name="Natvig D."/>
            <person name="Lalanne C."/>
            <person name="Gautier V."/>
            <person name="Ament-Velasquez S.L."/>
            <person name="Kruys A."/>
            <person name="Hutchinson M.I."/>
            <person name="Powell A.J."/>
            <person name="Barry K."/>
            <person name="Miller A.N."/>
            <person name="Grigoriev I.V."/>
            <person name="Debuchy R."/>
            <person name="Gladieux P."/>
            <person name="Thoren M.H."/>
            <person name="Johannesson H."/>
        </authorList>
    </citation>
    <scope>NUCLEOTIDE SEQUENCE</scope>
    <source>
        <strain evidence="2">PSN4</strain>
    </source>
</reference>
<dbReference type="Pfam" id="PF06985">
    <property type="entry name" value="HET"/>
    <property type="match status" value="1"/>
</dbReference>
<dbReference type="PANTHER" id="PTHR24148">
    <property type="entry name" value="ANKYRIN REPEAT DOMAIN-CONTAINING PROTEIN 39 HOMOLOG-RELATED"/>
    <property type="match status" value="1"/>
</dbReference>
<evidence type="ECO:0000313" key="2">
    <source>
        <dbReference type="EMBL" id="KAK1757878.1"/>
    </source>
</evidence>
<evidence type="ECO:0000259" key="1">
    <source>
        <dbReference type="Pfam" id="PF06985"/>
    </source>
</evidence>
<evidence type="ECO:0000313" key="3">
    <source>
        <dbReference type="Proteomes" id="UP001239445"/>
    </source>
</evidence>
<sequence length="664" mass="74611">MANASTPTQASPYVGQVLAPSRQQIRLVQLLPGTHDAPIVCSSCIVSLSETPPRYTALSYVWGDGSDRQTITFNDDPGFLITRNLHTALGYLRHEETTTVLWVDAICINQADEGEKNHQVPLMGFIYRNAAETCIWLGKESADSDLAMHLISQLDGDDLHSTNNSLDTSGLQAILALQKRSWWSRVWVIQEALLSPNPTVRCGLATLPMEAFMVLDDIRRSYHRRSREYVRNGLLSNLITQFSRSLRNPFASVITDWPDLRRELLARPLNGDYDQNHASRLSYWTQSLEEFGATDPRDKIYGLLGLATDADREYMRVALERRMTVSRVYTHATRLFISSTRDLLFLSFDVENRAPCPRGEDEKTGKLPSWVMDYSHRPLREDGSWFRPDYIPLCPYYNAIGNGSVLGAHIRTEPFPFDDEALAGLLFLRGLVVDTVVFASPCPHIRPHHGLDGEQRTRYSIERLQATAEHVLDWEQKAMAPGWADPYDYNTGGSLGKTRLEAFRRTMLGNRTGARLQLDYHESEADWDTWFDVLLGRTEMPSHDGSAPLRSEEEALLQYLLPLRLALIPKTAGKSFFITSRGYFGLGPLTSKPGDAVCVVEGAAVPFVLRAVDDAELVAFAKTGRNNEKHRHFKLVGESYVHGVSDGEWIAGQSETQVVDLVLV</sequence>
<accession>A0AAJ0BIN9</accession>
<dbReference type="Proteomes" id="UP001239445">
    <property type="component" value="Unassembled WGS sequence"/>
</dbReference>